<accession>A0AA48QXL3</accession>
<dbReference type="Proteomes" id="UP001233271">
    <property type="component" value="Chromosome 5"/>
</dbReference>
<evidence type="ECO:0000313" key="5">
    <source>
        <dbReference type="Proteomes" id="UP001233271"/>
    </source>
</evidence>
<evidence type="ECO:0000256" key="2">
    <source>
        <dbReference type="SAM" id="MobiDB-lite"/>
    </source>
</evidence>
<dbReference type="AlphaFoldDB" id="A0AA48QXL3"/>
<dbReference type="Pfam" id="PF04082">
    <property type="entry name" value="Fungal_trans"/>
    <property type="match status" value="1"/>
</dbReference>
<dbReference type="GeneID" id="85497381"/>
<sequence>MRILHAYHDYLYPLMPCVHWPSFVQQLVAREDERNRHWRAFVFALLAYSIVQLPRSCLDFALVPELVRYHQQCFSASRALQSRAFADMSSVDIATLYCQHIYLSSLFKKNIANVVLVQAIRLAQDLLNTNCEDAIEAELRRRVFWLLYGSDRTICVMDDTPLLIWDWDMSVPYPRALDDEYLTRAGAFAQPAKTSALAGFHFVSRIFHLLGVVLSALRSRRNNPPNSEIADLLSLPLYVPSSAYTAALDGILADLPPELELRADAPGDQPAFAICRVNILISQATVRQAIQAYAEALGEDTAGHAPSALVMTILRSMPTDSLTANGDSLRMKVLYFVLQGMGSDDASSADFLDMEAHVLHEPPDISDEDDGEDMAVSPEVGTGLRR</sequence>
<dbReference type="GO" id="GO:0003677">
    <property type="term" value="F:DNA binding"/>
    <property type="evidence" value="ECO:0007669"/>
    <property type="project" value="InterPro"/>
</dbReference>
<dbReference type="PANTHER" id="PTHR46910:SF40">
    <property type="entry name" value="ZN(II)2CYS6 TRANSCRIPTION FACTOR (EUROFUNG)"/>
    <property type="match status" value="1"/>
</dbReference>
<keyword evidence="5" id="KW-1185">Reference proteome</keyword>
<evidence type="ECO:0000259" key="3">
    <source>
        <dbReference type="SMART" id="SM00906"/>
    </source>
</evidence>
<reference evidence="4" key="1">
    <citation type="journal article" date="2023" name="BMC Genomics">
        <title>Chromosome-level genome assemblies of Cutaneotrichosporon spp. (Trichosporonales, Basidiomycota) reveal imbalanced evolution between nucleotide sequences and chromosome synteny.</title>
        <authorList>
            <person name="Kobayashi Y."/>
            <person name="Kayamori A."/>
            <person name="Aoki K."/>
            <person name="Shiwa Y."/>
            <person name="Matsutani M."/>
            <person name="Fujita N."/>
            <person name="Sugita T."/>
            <person name="Iwasaki W."/>
            <person name="Tanaka N."/>
            <person name="Takashima M."/>
        </authorList>
    </citation>
    <scope>NUCLEOTIDE SEQUENCE</scope>
    <source>
        <strain evidence="4">HIS019</strain>
    </source>
</reference>
<dbReference type="KEGG" id="ccac:CcaHIS019_0511390"/>
<evidence type="ECO:0000313" key="4">
    <source>
        <dbReference type="EMBL" id="BEI93511.1"/>
    </source>
</evidence>
<feature type="domain" description="Xylanolytic transcriptional activator regulatory" evidence="3">
    <location>
        <begin position="112"/>
        <end position="180"/>
    </location>
</feature>
<keyword evidence="1" id="KW-0539">Nucleus</keyword>
<dbReference type="GO" id="GO:0008270">
    <property type="term" value="F:zinc ion binding"/>
    <property type="evidence" value="ECO:0007669"/>
    <property type="project" value="InterPro"/>
</dbReference>
<dbReference type="SMART" id="SM00906">
    <property type="entry name" value="Fungal_trans"/>
    <property type="match status" value="1"/>
</dbReference>
<dbReference type="InterPro" id="IPR050987">
    <property type="entry name" value="AtrR-like"/>
</dbReference>
<feature type="region of interest" description="Disordered" evidence="2">
    <location>
        <begin position="361"/>
        <end position="386"/>
    </location>
</feature>
<feature type="compositionally biased region" description="Acidic residues" evidence="2">
    <location>
        <begin position="364"/>
        <end position="373"/>
    </location>
</feature>
<proteinExistence type="predicted"/>
<name>A0AA48QXL3_9TREE</name>
<protein>
    <recommendedName>
        <fullName evidence="3">Xylanolytic transcriptional activator regulatory domain-containing protein</fullName>
    </recommendedName>
</protein>
<dbReference type="PANTHER" id="PTHR46910">
    <property type="entry name" value="TRANSCRIPTION FACTOR PDR1"/>
    <property type="match status" value="1"/>
</dbReference>
<dbReference type="GO" id="GO:0003700">
    <property type="term" value="F:DNA-binding transcription factor activity"/>
    <property type="evidence" value="ECO:0007669"/>
    <property type="project" value="InterPro"/>
</dbReference>
<dbReference type="EMBL" id="AP028216">
    <property type="protein sequence ID" value="BEI93511.1"/>
    <property type="molecule type" value="Genomic_DNA"/>
</dbReference>
<dbReference type="CDD" id="cd12148">
    <property type="entry name" value="fungal_TF_MHR"/>
    <property type="match status" value="1"/>
</dbReference>
<dbReference type="RefSeq" id="XP_060458776.1">
    <property type="nucleotide sequence ID" value="XM_060602376.1"/>
</dbReference>
<organism evidence="4 5">
    <name type="scientific">Cutaneotrichosporon cavernicola</name>
    <dbReference type="NCBI Taxonomy" id="279322"/>
    <lineage>
        <taxon>Eukaryota</taxon>
        <taxon>Fungi</taxon>
        <taxon>Dikarya</taxon>
        <taxon>Basidiomycota</taxon>
        <taxon>Agaricomycotina</taxon>
        <taxon>Tremellomycetes</taxon>
        <taxon>Trichosporonales</taxon>
        <taxon>Trichosporonaceae</taxon>
        <taxon>Cutaneotrichosporon</taxon>
    </lineage>
</organism>
<evidence type="ECO:0000256" key="1">
    <source>
        <dbReference type="ARBA" id="ARBA00023242"/>
    </source>
</evidence>
<dbReference type="InterPro" id="IPR007219">
    <property type="entry name" value="XnlR_reg_dom"/>
</dbReference>
<dbReference type="GO" id="GO:0006351">
    <property type="term" value="P:DNA-templated transcription"/>
    <property type="evidence" value="ECO:0007669"/>
    <property type="project" value="InterPro"/>
</dbReference>
<gene>
    <name evidence="4" type="ORF">CcaverHIS019_0511390</name>
</gene>